<keyword evidence="3" id="KW-1185">Reference proteome</keyword>
<name>I4AK05_BERLS</name>
<gene>
    <name evidence="2" type="ordered locus">Fleli_1898</name>
</gene>
<organism evidence="2 3">
    <name type="scientific">Bernardetia litoralis (strain ATCC 23117 / DSM 6794 / NBRC 15988 / NCIMB 1366 / Fx l1 / Sio-4)</name>
    <name type="common">Flexibacter litoralis</name>
    <dbReference type="NCBI Taxonomy" id="880071"/>
    <lineage>
        <taxon>Bacteria</taxon>
        <taxon>Pseudomonadati</taxon>
        <taxon>Bacteroidota</taxon>
        <taxon>Cytophagia</taxon>
        <taxon>Cytophagales</taxon>
        <taxon>Bernardetiaceae</taxon>
        <taxon>Bernardetia</taxon>
    </lineage>
</organism>
<feature type="chain" id="PRO_5003685803" evidence="1">
    <location>
        <begin position="26"/>
        <end position="245"/>
    </location>
</feature>
<dbReference type="RefSeq" id="WP_014797741.1">
    <property type="nucleotide sequence ID" value="NC_018018.1"/>
</dbReference>
<dbReference type="Proteomes" id="UP000006054">
    <property type="component" value="Chromosome"/>
</dbReference>
<reference evidence="3" key="1">
    <citation type="submission" date="2012-06" db="EMBL/GenBank/DDBJ databases">
        <title>The complete genome of Flexibacter litoralis DSM 6794.</title>
        <authorList>
            <person name="Lucas S."/>
            <person name="Copeland A."/>
            <person name="Lapidus A."/>
            <person name="Glavina del Rio T."/>
            <person name="Dalin E."/>
            <person name="Tice H."/>
            <person name="Bruce D."/>
            <person name="Goodwin L."/>
            <person name="Pitluck S."/>
            <person name="Peters L."/>
            <person name="Ovchinnikova G."/>
            <person name="Lu M."/>
            <person name="Kyrpides N."/>
            <person name="Mavromatis K."/>
            <person name="Ivanova N."/>
            <person name="Brettin T."/>
            <person name="Detter J.C."/>
            <person name="Han C."/>
            <person name="Larimer F."/>
            <person name="Land M."/>
            <person name="Hauser L."/>
            <person name="Markowitz V."/>
            <person name="Cheng J.-F."/>
            <person name="Hugenholtz P."/>
            <person name="Woyke T."/>
            <person name="Wu D."/>
            <person name="Spring S."/>
            <person name="Lang E."/>
            <person name="Kopitz M."/>
            <person name="Brambilla E."/>
            <person name="Klenk H.-P."/>
            <person name="Eisen J.A."/>
        </authorList>
    </citation>
    <scope>NUCLEOTIDE SEQUENCE [LARGE SCALE GENOMIC DNA]</scope>
    <source>
        <strain evidence="3">ATCC 23117 / DSM 6794 / NBRC 15988 / NCIMB 1366 / Sio-4</strain>
    </source>
</reference>
<accession>I4AK05</accession>
<keyword evidence="1" id="KW-0732">Signal</keyword>
<protein>
    <submittedName>
        <fullName evidence="2">Uncharacterized protein</fullName>
    </submittedName>
</protein>
<dbReference type="HOGENOM" id="CLU_1132294_0_0_10"/>
<dbReference type="EMBL" id="CP003345">
    <property type="protein sequence ID" value="AFM04290.1"/>
    <property type="molecule type" value="Genomic_DNA"/>
</dbReference>
<evidence type="ECO:0000256" key="1">
    <source>
        <dbReference type="SAM" id="SignalP"/>
    </source>
</evidence>
<dbReference type="PATRIC" id="fig|880071.3.peg.1880"/>
<proteinExistence type="predicted"/>
<sequence precursor="true">MKHFNIYSLLIFTCTFFLISTVSFAQRNKNPYKDKSKTIAVDEKNVYDASKDKNRKELHLKDTIAAEDFSEFVAKIKEVKTPSDLSEKSNVKSFSPISMTLYNKYFNIINGLGEKVMVEPNGRNRLYLIGKLNDMPEGIIALLFYGYDGSIFQFTKLVTFDETGVPIAEQNMQYYIRGSKDGFTQEEKVTCKINEDKTVSCMTHAAEGEEKEMTVKSGVIHQVQPDGTIEEVGIVDLEAENEDDK</sequence>
<dbReference type="OrthoDB" id="9848671at2"/>
<feature type="signal peptide" evidence="1">
    <location>
        <begin position="1"/>
        <end position="25"/>
    </location>
</feature>
<dbReference type="KEGG" id="fli:Fleli_1898"/>
<evidence type="ECO:0000313" key="3">
    <source>
        <dbReference type="Proteomes" id="UP000006054"/>
    </source>
</evidence>
<dbReference type="AlphaFoldDB" id="I4AK05"/>
<evidence type="ECO:0000313" key="2">
    <source>
        <dbReference type="EMBL" id="AFM04290.1"/>
    </source>
</evidence>